<dbReference type="EMBL" id="FNYS01000005">
    <property type="protein sequence ID" value="SEI81556.1"/>
    <property type="molecule type" value="Genomic_DNA"/>
</dbReference>
<evidence type="ECO:0000313" key="2">
    <source>
        <dbReference type="Proteomes" id="UP000183077"/>
    </source>
</evidence>
<proteinExistence type="predicted"/>
<protein>
    <submittedName>
        <fullName evidence="1">Uncharacterized protein</fullName>
    </submittedName>
</protein>
<dbReference type="RefSeq" id="WP_074745397.1">
    <property type="nucleotide sequence ID" value="NZ_FNYS01000005.1"/>
</dbReference>
<dbReference type="AlphaFoldDB" id="A0A1H6TQM4"/>
<gene>
    <name evidence="1" type="ORF">SAMN04488018_10562</name>
</gene>
<evidence type="ECO:0000313" key="1">
    <source>
        <dbReference type="EMBL" id="SEI81556.1"/>
    </source>
</evidence>
<accession>A0A1H6TQM4</accession>
<sequence length="114" mass="13352">MAITKGDTTLRSVSGISAIEEQRILDFLQGAVYCWCKNRKDEWFSLRELMGGDNFYWEETPLMPLYEKHRIAGSSDPVKSAGKDCGWMLKKVIINDSRNFETDKFEMTRKYKWI</sequence>
<name>A0A1H6TQM4_9FLAO</name>
<dbReference type="Proteomes" id="UP000183077">
    <property type="component" value="Unassembled WGS sequence"/>
</dbReference>
<organism evidence="1 2">
    <name type="scientific">Myroides marinus</name>
    <dbReference type="NCBI Taxonomy" id="703342"/>
    <lineage>
        <taxon>Bacteria</taxon>
        <taxon>Pseudomonadati</taxon>
        <taxon>Bacteroidota</taxon>
        <taxon>Flavobacteriia</taxon>
        <taxon>Flavobacteriales</taxon>
        <taxon>Flavobacteriaceae</taxon>
        <taxon>Myroides</taxon>
    </lineage>
</organism>
<dbReference type="GeneID" id="82256670"/>
<reference evidence="1 2" key="1">
    <citation type="submission" date="2016-10" db="EMBL/GenBank/DDBJ databases">
        <authorList>
            <person name="de Groot N.N."/>
        </authorList>
    </citation>
    <scope>NUCLEOTIDE SEQUENCE [LARGE SCALE GENOMIC DNA]</scope>
    <source>
        <strain evidence="1 2">DSM 23048</strain>
    </source>
</reference>